<keyword evidence="1" id="KW-0812">Transmembrane</keyword>
<protein>
    <submittedName>
        <fullName evidence="2">Uncharacterized protein</fullName>
    </submittedName>
</protein>
<keyword evidence="1" id="KW-1133">Transmembrane helix</keyword>
<feature type="transmembrane region" description="Helical" evidence="1">
    <location>
        <begin position="183"/>
        <end position="200"/>
    </location>
</feature>
<proteinExistence type="predicted"/>
<gene>
    <name evidence="2" type="ORF">E6K72_07415</name>
</gene>
<dbReference type="EMBL" id="VBOS01000251">
    <property type="protein sequence ID" value="TMQ54718.1"/>
    <property type="molecule type" value="Genomic_DNA"/>
</dbReference>
<evidence type="ECO:0000313" key="3">
    <source>
        <dbReference type="Proteomes" id="UP000317716"/>
    </source>
</evidence>
<comment type="caution">
    <text evidence="2">The sequence shown here is derived from an EMBL/GenBank/DDBJ whole genome shotgun (WGS) entry which is preliminary data.</text>
</comment>
<sequence>MPALRPIPPRAPEPAGLEARAFDHLRYIRATMERAAAFTAVPGWGTVGIGASALAAAAVAARRRSPAAWLATWLIEAAIAIAIAGFTMWAKARASGVPLVSGPFRRFAFSFSMPLLAGAILTFGAFFRFAAVGPLPGLWLLLYGVAVVCGGVFSVRIVPVMGLCFMALGAATLLAPAAWGNALLALGFGGLHIAFGLLIARRYGG</sequence>
<evidence type="ECO:0000256" key="1">
    <source>
        <dbReference type="SAM" id="Phobius"/>
    </source>
</evidence>
<accession>A0A538STJ9</accession>
<keyword evidence="1" id="KW-0472">Membrane</keyword>
<organism evidence="2 3">
    <name type="scientific">Eiseniibacteriota bacterium</name>
    <dbReference type="NCBI Taxonomy" id="2212470"/>
    <lineage>
        <taxon>Bacteria</taxon>
        <taxon>Candidatus Eiseniibacteriota</taxon>
    </lineage>
</organism>
<dbReference type="AlphaFoldDB" id="A0A538STJ9"/>
<feature type="transmembrane region" description="Helical" evidence="1">
    <location>
        <begin position="67"/>
        <end position="90"/>
    </location>
</feature>
<reference evidence="2 3" key="1">
    <citation type="journal article" date="2019" name="Nat. Microbiol.">
        <title>Mediterranean grassland soil C-N compound turnover is dependent on rainfall and depth, and is mediated by genomically divergent microorganisms.</title>
        <authorList>
            <person name="Diamond S."/>
            <person name="Andeer P.F."/>
            <person name="Li Z."/>
            <person name="Crits-Christoph A."/>
            <person name="Burstein D."/>
            <person name="Anantharaman K."/>
            <person name="Lane K.R."/>
            <person name="Thomas B.C."/>
            <person name="Pan C."/>
            <person name="Northen T.R."/>
            <person name="Banfield J.F."/>
        </authorList>
    </citation>
    <scope>NUCLEOTIDE SEQUENCE [LARGE SCALE GENOMIC DNA]</scope>
    <source>
        <strain evidence="2">WS_2</strain>
    </source>
</reference>
<evidence type="ECO:0000313" key="2">
    <source>
        <dbReference type="EMBL" id="TMQ54718.1"/>
    </source>
</evidence>
<feature type="transmembrane region" description="Helical" evidence="1">
    <location>
        <begin position="111"/>
        <end position="131"/>
    </location>
</feature>
<feature type="transmembrane region" description="Helical" evidence="1">
    <location>
        <begin position="35"/>
        <end position="61"/>
    </location>
</feature>
<name>A0A538STJ9_UNCEI</name>
<dbReference type="Proteomes" id="UP000317716">
    <property type="component" value="Unassembled WGS sequence"/>
</dbReference>
<feature type="transmembrane region" description="Helical" evidence="1">
    <location>
        <begin position="137"/>
        <end position="155"/>
    </location>
</feature>